<dbReference type="GeneID" id="108683167"/>
<dbReference type="Proteomes" id="UP000694843">
    <property type="component" value="Unplaced"/>
</dbReference>
<evidence type="ECO:0000256" key="4">
    <source>
        <dbReference type="ARBA" id="ARBA00023027"/>
    </source>
</evidence>
<name>A0A8B7PP19_HYAAZ</name>
<evidence type="ECO:0000313" key="6">
    <source>
        <dbReference type="Proteomes" id="UP000694843"/>
    </source>
</evidence>
<dbReference type="PANTHER" id="PTHR43880:SF12">
    <property type="entry name" value="ALCOHOL DEHYDROGENASE CLASS-3"/>
    <property type="match status" value="1"/>
</dbReference>
<dbReference type="SUPFAM" id="SSF51735">
    <property type="entry name" value="NAD(P)-binding Rossmann-fold domains"/>
    <property type="match status" value="1"/>
</dbReference>
<dbReference type="AlphaFoldDB" id="A0A8B7PP19"/>
<accession>A0A8B7PP19</accession>
<dbReference type="InterPro" id="IPR013149">
    <property type="entry name" value="ADH-like_C"/>
</dbReference>
<dbReference type="Gene3D" id="3.40.50.720">
    <property type="entry name" value="NAD(P)-binding Rossmann-like Domain"/>
    <property type="match status" value="1"/>
</dbReference>
<dbReference type="FunFam" id="3.40.50.720:FF:000003">
    <property type="entry name" value="S-(hydroxymethyl)glutathione dehydrogenase"/>
    <property type="match status" value="1"/>
</dbReference>
<sequence>MGTSTFSQYTVVADVAVVKIPDSLPLEKVCLLGCGVSTGYGAAINTAKVEEGSTCAIWGLGGIGLAVAMGCKAQKAARIIGVDVNENKFEMAKVFGVTEFVNPKNLTKPVHEAIADLTNGGCDYTFECIGNVATMRNAFDSCRQGWGQCIIIGVPPAGEEMSVLPMDLLLGKVLKGTGFGGWKSRSSMPRLVKDYQEKRIILDEFVTFTRPLARINDGFELMNDGKAIRTVIDMF</sequence>
<evidence type="ECO:0000313" key="7">
    <source>
        <dbReference type="RefSeq" id="XP_018027943.1"/>
    </source>
</evidence>
<evidence type="ECO:0000259" key="5">
    <source>
        <dbReference type="Pfam" id="PF00107"/>
    </source>
</evidence>
<keyword evidence="4" id="KW-0520">NAD</keyword>
<gene>
    <name evidence="7" type="primary">LOC108683167</name>
</gene>
<dbReference type="RefSeq" id="XP_018027943.1">
    <property type="nucleotide sequence ID" value="XM_018172454.2"/>
</dbReference>
<dbReference type="GO" id="GO:0008270">
    <property type="term" value="F:zinc ion binding"/>
    <property type="evidence" value="ECO:0007669"/>
    <property type="project" value="TreeGrafter"/>
</dbReference>
<dbReference type="OMA" id="ITHEMTL"/>
<evidence type="ECO:0000256" key="2">
    <source>
        <dbReference type="ARBA" id="ARBA00022723"/>
    </source>
</evidence>
<dbReference type="GO" id="GO:0046294">
    <property type="term" value="P:formaldehyde catabolic process"/>
    <property type="evidence" value="ECO:0007669"/>
    <property type="project" value="TreeGrafter"/>
</dbReference>
<comment type="cofactor">
    <cofactor evidence="1">
        <name>Zn(2+)</name>
        <dbReference type="ChEBI" id="CHEBI:29105"/>
    </cofactor>
</comment>
<keyword evidence="2" id="KW-0479">Metal-binding</keyword>
<dbReference type="OrthoDB" id="417550at2759"/>
<dbReference type="GO" id="GO:0051903">
    <property type="term" value="F:S-(hydroxymethyl)glutathione dehydrogenase [NAD(P)+] activity"/>
    <property type="evidence" value="ECO:0007669"/>
    <property type="project" value="TreeGrafter"/>
</dbReference>
<reference evidence="7" key="1">
    <citation type="submission" date="2025-08" db="UniProtKB">
        <authorList>
            <consortium name="RefSeq"/>
        </authorList>
    </citation>
    <scope>IDENTIFICATION</scope>
    <source>
        <tissue evidence="7">Whole organism</tissue>
    </source>
</reference>
<dbReference type="KEGG" id="hazt:108683167"/>
<evidence type="ECO:0000256" key="3">
    <source>
        <dbReference type="ARBA" id="ARBA00022833"/>
    </source>
</evidence>
<proteinExistence type="predicted"/>
<protein>
    <submittedName>
        <fullName evidence="7">Alcohol dehydrogenase class-3</fullName>
    </submittedName>
</protein>
<dbReference type="SUPFAM" id="SSF50129">
    <property type="entry name" value="GroES-like"/>
    <property type="match status" value="1"/>
</dbReference>
<dbReference type="GO" id="GO:0005829">
    <property type="term" value="C:cytosol"/>
    <property type="evidence" value="ECO:0007669"/>
    <property type="project" value="TreeGrafter"/>
</dbReference>
<dbReference type="Pfam" id="PF00107">
    <property type="entry name" value="ADH_zinc_N"/>
    <property type="match status" value="1"/>
</dbReference>
<dbReference type="PANTHER" id="PTHR43880">
    <property type="entry name" value="ALCOHOL DEHYDROGENASE"/>
    <property type="match status" value="1"/>
</dbReference>
<evidence type="ECO:0000256" key="1">
    <source>
        <dbReference type="ARBA" id="ARBA00001947"/>
    </source>
</evidence>
<feature type="domain" description="Alcohol dehydrogenase-like C-terminal" evidence="5">
    <location>
        <begin position="62"/>
        <end position="190"/>
    </location>
</feature>
<keyword evidence="3" id="KW-0862">Zinc</keyword>
<keyword evidence="6" id="KW-1185">Reference proteome</keyword>
<dbReference type="InterPro" id="IPR011032">
    <property type="entry name" value="GroES-like_sf"/>
</dbReference>
<dbReference type="InterPro" id="IPR036291">
    <property type="entry name" value="NAD(P)-bd_dom_sf"/>
</dbReference>
<organism evidence="6 7">
    <name type="scientific">Hyalella azteca</name>
    <name type="common">Amphipod</name>
    <dbReference type="NCBI Taxonomy" id="294128"/>
    <lineage>
        <taxon>Eukaryota</taxon>
        <taxon>Metazoa</taxon>
        <taxon>Ecdysozoa</taxon>
        <taxon>Arthropoda</taxon>
        <taxon>Crustacea</taxon>
        <taxon>Multicrustacea</taxon>
        <taxon>Malacostraca</taxon>
        <taxon>Eumalacostraca</taxon>
        <taxon>Peracarida</taxon>
        <taxon>Amphipoda</taxon>
        <taxon>Senticaudata</taxon>
        <taxon>Talitrida</taxon>
        <taxon>Talitroidea</taxon>
        <taxon>Hyalellidae</taxon>
        <taxon>Hyalella</taxon>
    </lineage>
</organism>
<dbReference type="Gene3D" id="3.90.180.10">
    <property type="entry name" value="Medium-chain alcohol dehydrogenases, catalytic domain"/>
    <property type="match status" value="1"/>
</dbReference>